<evidence type="ECO:0000313" key="5">
    <source>
        <dbReference type="Proteomes" id="UP000284243"/>
    </source>
</evidence>
<accession>A0A1Y3Y889</accession>
<dbReference type="EMBL" id="JAQMRD010000015">
    <property type="protein sequence ID" value="MDB9223743.1"/>
    <property type="molecule type" value="Genomic_DNA"/>
</dbReference>
<sequence>MNPFLLTTAYFPPIAYFSCLKKAEVTYIEQYENFGKQSYRNRCEIMTANGVIALTVPVAKANSKTLIKDLKIVYPTPWQKLHFRGIESAYKNSPYYEYYIDDLMPFFEKQETYLFDHNLAILTTILDFLKLKRDIRLTTDYIAIGDINYRDLRNAIHPKASHRQPGCDYIPKPYRQTFSDRFPFTPNLSILDLLFCCGPEAGEMI</sequence>
<evidence type="ECO:0000313" key="4">
    <source>
        <dbReference type="Proteomes" id="UP000283426"/>
    </source>
</evidence>
<dbReference type="AlphaFoldDB" id="A0A1Y3Y889"/>
<dbReference type="Proteomes" id="UP001212263">
    <property type="component" value="Unassembled WGS sequence"/>
</dbReference>
<name>A0A1Y3Y889_9BACT</name>
<dbReference type="Proteomes" id="UP000283426">
    <property type="component" value="Unassembled WGS sequence"/>
</dbReference>
<proteinExistence type="predicted"/>
<comment type="caution">
    <text evidence="2">The sequence shown here is derived from an EMBL/GenBank/DDBJ whole genome shotgun (WGS) entry which is preliminary data.</text>
</comment>
<reference evidence="4 5" key="1">
    <citation type="submission" date="2018-08" db="EMBL/GenBank/DDBJ databases">
        <title>A genome reference for cultivated species of the human gut microbiota.</title>
        <authorList>
            <person name="Zou Y."/>
            <person name="Xue W."/>
            <person name="Luo G."/>
        </authorList>
    </citation>
    <scope>NUCLEOTIDE SEQUENCE [LARGE SCALE GENOMIC DNA]</scope>
    <source>
        <strain evidence="3 4">AF14-6AC</strain>
        <strain evidence="2 5">AF16-14</strain>
    </source>
</reference>
<protein>
    <submittedName>
        <fullName evidence="1">WbqC family protein</fullName>
    </submittedName>
</protein>
<gene>
    <name evidence="3" type="ORF">DWW24_19070</name>
    <name evidence="2" type="ORF">DWW57_13245</name>
    <name evidence="1" type="ORF">PN645_12085</name>
</gene>
<dbReference type="EMBL" id="QRYW01000053">
    <property type="protein sequence ID" value="RGV18876.1"/>
    <property type="molecule type" value="Genomic_DNA"/>
</dbReference>
<dbReference type="EMBL" id="QRYC01000020">
    <property type="protein sequence ID" value="RGU55171.1"/>
    <property type="molecule type" value="Genomic_DNA"/>
</dbReference>
<dbReference type="Proteomes" id="UP000284243">
    <property type="component" value="Unassembled WGS sequence"/>
</dbReference>
<reference evidence="1" key="2">
    <citation type="submission" date="2023-01" db="EMBL/GenBank/DDBJ databases">
        <title>Human gut microbiome strain richness.</title>
        <authorList>
            <person name="Chen-Liaw A."/>
        </authorList>
    </citation>
    <scope>NUCLEOTIDE SEQUENCE</scope>
    <source>
        <strain evidence="1">RTP21484st1_B7_RTP21484_190118</strain>
    </source>
</reference>
<organism evidence="2 5">
    <name type="scientific">Odoribacter splanchnicus</name>
    <dbReference type="NCBI Taxonomy" id="28118"/>
    <lineage>
        <taxon>Bacteria</taxon>
        <taxon>Pseudomonadati</taxon>
        <taxon>Bacteroidota</taxon>
        <taxon>Bacteroidia</taxon>
        <taxon>Bacteroidales</taxon>
        <taxon>Odoribacteraceae</taxon>
        <taxon>Odoribacter</taxon>
    </lineage>
</organism>
<evidence type="ECO:0000313" key="1">
    <source>
        <dbReference type="EMBL" id="MDB9223743.1"/>
    </source>
</evidence>
<evidence type="ECO:0000313" key="3">
    <source>
        <dbReference type="EMBL" id="RGV18876.1"/>
    </source>
</evidence>
<evidence type="ECO:0000313" key="2">
    <source>
        <dbReference type="EMBL" id="RGU55171.1"/>
    </source>
</evidence>
<dbReference type="Pfam" id="PF08889">
    <property type="entry name" value="WbqC"/>
    <property type="match status" value="2"/>
</dbReference>
<dbReference type="InterPro" id="IPR014985">
    <property type="entry name" value="WbqC"/>
</dbReference>
<dbReference type="RefSeq" id="WP_022160101.1">
    <property type="nucleotide sequence ID" value="NZ_CABJFF010000005.1"/>
</dbReference>